<protein>
    <submittedName>
        <fullName evidence="1">Pre-16S rRNA-processing nuclease YqgF</fullName>
    </submittedName>
</protein>
<reference evidence="1" key="2">
    <citation type="journal article" date="2021" name="PeerJ">
        <title>Extensive microbial diversity within the chicken gut microbiome revealed by metagenomics and culture.</title>
        <authorList>
            <person name="Gilroy R."/>
            <person name="Ravi A."/>
            <person name="Getino M."/>
            <person name="Pursley I."/>
            <person name="Horton D.L."/>
            <person name="Alikhan N.F."/>
            <person name="Baker D."/>
            <person name="Gharbi K."/>
            <person name="Hall N."/>
            <person name="Watson M."/>
            <person name="Adriaenssens E.M."/>
            <person name="Foster-Nyarko E."/>
            <person name="Jarju S."/>
            <person name="Secka A."/>
            <person name="Antonio M."/>
            <person name="Oren A."/>
            <person name="Chaudhuri R.R."/>
            <person name="La Ragione R."/>
            <person name="Hildebrand F."/>
            <person name="Pallen M.J."/>
        </authorList>
    </citation>
    <scope>NUCLEOTIDE SEQUENCE</scope>
    <source>
        <strain evidence="1">CHK160-1198</strain>
    </source>
</reference>
<accession>A0A9D1MNV7</accession>
<dbReference type="InterPro" id="IPR012337">
    <property type="entry name" value="RNaseH-like_sf"/>
</dbReference>
<dbReference type="Gene3D" id="3.30.420.140">
    <property type="entry name" value="YqgF/RNase H-like domain"/>
    <property type="match status" value="1"/>
</dbReference>
<dbReference type="GO" id="GO:0006139">
    <property type="term" value="P:nucleobase-containing compound metabolic process"/>
    <property type="evidence" value="ECO:0007669"/>
    <property type="project" value="InterPro"/>
</dbReference>
<dbReference type="InterPro" id="IPR037027">
    <property type="entry name" value="YqgF/RNaseH-like_dom_sf"/>
</dbReference>
<gene>
    <name evidence="1" type="ORF">IAB06_01710</name>
</gene>
<dbReference type="AlphaFoldDB" id="A0A9D1MNV7"/>
<dbReference type="Proteomes" id="UP000824099">
    <property type="component" value="Unassembled WGS sequence"/>
</dbReference>
<proteinExistence type="predicted"/>
<dbReference type="EMBL" id="DVNI01000024">
    <property type="protein sequence ID" value="HIU63744.1"/>
    <property type="molecule type" value="Genomic_DNA"/>
</dbReference>
<dbReference type="SUPFAM" id="SSF53098">
    <property type="entry name" value="Ribonuclease H-like"/>
    <property type="match status" value="1"/>
</dbReference>
<name>A0A9D1MNV7_9FIRM</name>
<reference evidence="1" key="1">
    <citation type="submission" date="2020-10" db="EMBL/GenBank/DDBJ databases">
        <authorList>
            <person name="Gilroy R."/>
        </authorList>
    </citation>
    <scope>NUCLEOTIDE SEQUENCE</scope>
    <source>
        <strain evidence="1">CHK160-1198</strain>
    </source>
</reference>
<comment type="caution">
    <text evidence="1">The sequence shown here is derived from an EMBL/GenBank/DDBJ whole genome shotgun (WGS) entry which is preliminary data.</text>
</comment>
<evidence type="ECO:0000313" key="2">
    <source>
        <dbReference type="Proteomes" id="UP000824099"/>
    </source>
</evidence>
<organism evidence="1 2">
    <name type="scientific">Candidatus Avacidaminococcus intestinavium</name>
    <dbReference type="NCBI Taxonomy" id="2840684"/>
    <lineage>
        <taxon>Bacteria</taxon>
        <taxon>Bacillati</taxon>
        <taxon>Bacillota</taxon>
        <taxon>Negativicutes</taxon>
        <taxon>Acidaminococcales</taxon>
        <taxon>Acidaminococcaceae</taxon>
        <taxon>Acidaminococcaceae incertae sedis</taxon>
        <taxon>Candidatus Avacidaminococcus</taxon>
    </lineage>
</organism>
<evidence type="ECO:0000313" key="1">
    <source>
        <dbReference type="EMBL" id="HIU63744.1"/>
    </source>
</evidence>
<sequence>MLGIDPGSSKTGLALLTCSGEIIRRRIALTTNFEAELVSFLAGVLPRVCIIGNGTRSKEHQKRLMECWPQCTIIELDEAYSTEEARKLYWQLNPPTSWRKFLPLGLLKPPVALDDYAAVILVRRYLEQTT</sequence>